<gene>
    <name evidence="2" type="ORF">UFOPK3417_01555</name>
</gene>
<proteinExistence type="predicted"/>
<sequence length="113" mass="12633">MIRSEHRYCPRPRGGRAPPLNAGETNGEVLQRAERPGRLGEPTEECCCIRLRLCAETRRDKGHAVILWTTSNDSRSAPAATGLPSALCAFAWPCWNAWLLTQFWNDSSESHLV</sequence>
<dbReference type="EMBL" id="CAFBLR010000179">
    <property type="protein sequence ID" value="CAB4883033.1"/>
    <property type="molecule type" value="Genomic_DNA"/>
</dbReference>
<feature type="region of interest" description="Disordered" evidence="1">
    <location>
        <begin position="1"/>
        <end position="40"/>
    </location>
</feature>
<evidence type="ECO:0000256" key="1">
    <source>
        <dbReference type="SAM" id="MobiDB-lite"/>
    </source>
</evidence>
<accession>A0A6J7EUG5</accession>
<protein>
    <submittedName>
        <fullName evidence="2">Unannotated protein</fullName>
    </submittedName>
</protein>
<dbReference type="AlphaFoldDB" id="A0A6J7EUG5"/>
<reference evidence="2" key="1">
    <citation type="submission" date="2020-05" db="EMBL/GenBank/DDBJ databases">
        <authorList>
            <person name="Chiriac C."/>
            <person name="Salcher M."/>
            <person name="Ghai R."/>
            <person name="Kavagutti S V."/>
        </authorList>
    </citation>
    <scope>NUCLEOTIDE SEQUENCE</scope>
</reference>
<name>A0A6J7EUG5_9ZZZZ</name>
<organism evidence="2">
    <name type="scientific">freshwater metagenome</name>
    <dbReference type="NCBI Taxonomy" id="449393"/>
    <lineage>
        <taxon>unclassified sequences</taxon>
        <taxon>metagenomes</taxon>
        <taxon>ecological metagenomes</taxon>
    </lineage>
</organism>
<evidence type="ECO:0000313" key="2">
    <source>
        <dbReference type="EMBL" id="CAB4883033.1"/>
    </source>
</evidence>